<dbReference type="InterPro" id="IPR013328">
    <property type="entry name" value="6PGD_dom2"/>
</dbReference>
<comment type="similarity">
    <text evidence="2">Belongs to the 6-phosphogluconate dehydrogenase family.</text>
</comment>
<comment type="caution">
    <text evidence="9">The sequence shown here is derived from an EMBL/GenBank/DDBJ whole genome shotgun (WGS) entry which is preliminary data.</text>
</comment>
<feature type="region of interest" description="Disordered" evidence="7">
    <location>
        <begin position="471"/>
        <end position="493"/>
    </location>
</feature>
<evidence type="ECO:0000256" key="3">
    <source>
        <dbReference type="ARBA" id="ARBA00013011"/>
    </source>
</evidence>
<dbReference type="InterPro" id="IPR006115">
    <property type="entry name" value="6PGDH_NADP-bd"/>
</dbReference>
<feature type="domain" description="6-phosphogluconate dehydrogenase C-terminal" evidence="8">
    <location>
        <begin position="196"/>
        <end position="491"/>
    </location>
</feature>
<comment type="pathway">
    <text evidence="1">Carbohydrate degradation; pentose phosphate pathway; D-ribulose 5-phosphate from D-glucose 6-phosphate (oxidative stage): step 3/3.</text>
</comment>
<evidence type="ECO:0000313" key="10">
    <source>
        <dbReference type="Proteomes" id="UP000030151"/>
    </source>
</evidence>
<keyword evidence="5" id="KW-0311">Gluconate utilization</keyword>
<name>A0A0A1UYW7_9HYPO</name>
<evidence type="ECO:0000256" key="4">
    <source>
        <dbReference type="ARBA" id="ARBA00023002"/>
    </source>
</evidence>
<proteinExistence type="inferred from homology"/>
<evidence type="ECO:0000256" key="7">
    <source>
        <dbReference type="SAM" id="MobiDB-lite"/>
    </source>
</evidence>
<reference evidence="9 10" key="1">
    <citation type="submission" date="2014-02" db="EMBL/GenBank/DDBJ databases">
        <title>The genome sequence of the entomopathogenic fungus Metarhizium robertsii ARSEF 2575.</title>
        <authorList>
            <person name="Giuliano Garisto Donzelli B."/>
            <person name="Roe B.A."/>
            <person name="Macmil S.L."/>
            <person name="Krasnoff S.B."/>
            <person name="Gibson D.M."/>
        </authorList>
    </citation>
    <scope>NUCLEOTIDE SEQUENCE [LARGE SCALE GENOMIC DNA]</scope>
    <source>
        <strain evidence="9 10">ARSEF 2575</strain>
    </source>
</reference>
<dbReference type="GO" id="GO:0006098">
    <property type="term" value="P:pentose-phosphate shunt"/>
    <property type="evidence" value="ECO:0007669"/>
    <property type="project" value="UniProtKB-UniPathway"/>
</dbReference>
<dbReference type="InterPro" id="IPR008927">
    <property type="entry name" value="6-PGluconate_DH-like_C_sf"/>
</dbReference>
<dbReference type="eggNOG" id="KOG2653">
    <property type="taxonomic scope" value="Eukaryota"/>
</dbReference>
<accession>A0A0A1UYW7</accession>
<dbReference type="InterPro" id="IPR036291">
    <property type="entry name" value="NAD(P)-bd_dom_sf"/>
</dbReference>
<keyword evidence="4" id="KW-0560">Oxidoreductase</keyword>
<dbReference type="SUPFAM" id="SSF51735">
    <property type="entry name" value="NAD(P)-binding Rossmann-fold domains"/>
    <property type="match status" value="1"/>
</dbReference>
<dbReference type="GO" id="GO:0004616">
    <property type="term" value="F:phosphogluconate dehydrogenase (decarboxylating) activity"/>
    <property type="evidence" value="ECO:0007669"/>
    <property type="project" value="UniProtKB-EC"/>
</dbReference>
<dbReference type="SUPFAM" id="SSF48179">
    <property type="entry name" value="6-phosphogluconate dehydrogenase C-terminal domain-like"/>
    <property type="match status" value="1"/>
</dbReference>
<dbReference type="Gene3D" id="1.20.5.320">
    <property type="entry name" value="6-Phosphogluconate Dehydrogenase, domain 3"/>
    <property type="match status" value="1"/>
</dbReference>
<dbReference type="Gene3D" id="1.10.1040.10">
    <property type="entry name" value="N-(1-d-carboxylethyl)-l-norvaline Dehydrogenase, domain 2"/>
    <property type="match status" value="2"/>
</dbReference>
<evidence type="ECO:0000256" key="1">
    <source>
        <dbReference type="ARBA" id="ARBA00004874"/>
    </source>
</evidence>
<gene>
    <name evidence="9" type="ORF">X797_004635</name>
</gene>
<evidence type="ECO:0000256" key="6">
    <source>
        <dbReference type="ARBA" id="ARBA00023126"/>
    </source>
</evidence>
<evidence type="ECO:0000256" key="2">
    <source>
        <dbReference type="ARBA" id="ARBA00008419"/>
    </source>
</evidence>
<dbReference type="InterPro" id="IPR006114">
    <property type="entry name" value="6PGDH_C"/>
</dbReference>
<dbReference type="InterPro" id="IPR006183">
    <property type="entry name" value="Pgluconate_DH"/>
</dbReference>
<dbReference type="HOGENOM" id="CLU_024540_4_0_1"/>
<dbReference type="Gene3D" id="3.40.50.720">
    <property type="entry name" value="NAD(P)-binding Rossmann-like Domain"/>
    <property type="match status" value="1"/>
</dbReference>
<dbReference type="Proteomes" id="UP000030151">
    <property type="component" value="Unassembled WGS sequence"/>
</dbReference>
<sequence length="493" mass="54172">MDAQADVAMKFKKIGIVGAGNMGSMMGFAFSELGRDVSIWDVKSANIYGFMKQVSQCKGFKGKITGFYDMSEFAANLGERDDPKVFIISITHGDPTDQALSKLRPELNEGDIIMDGGNEHYRNTKRRQKECRDIGVDWIGMGISGGYQSARHGPSLSPGGDNTALEEVMPLLELYAAKDPKSGVPCVSSIGPGGSGHFVKMVHNGIEVGMLSALCEAWSFLNTGMGLDYHQIGQAFQQWNNEGELHGTFLVKIAADACKARKHDGGYVLDDVLDKVVQDGDASEGTPIMVNRRIRLEAHIVPDTRRRTFFPHCFGESPRTAQGRPERRHAPAKTFAGPYIAPFFASYCQGLELIARASIDEGWNIRLSGCIRIWRAGCIIQSEFIADMLEPFLNMNKTPTNAKLDSRVGRELQRNYGVLKDIVSRGLAYDDYIPALSATLEYMKCSGGTMLPTRFVEAQMDYFGAHSYDKPGVPGEDPGPVAKGAHDYEWKPA</sequence>
<dbReference type="SMART" id="SM01350">
    <property type="entry name" value="6PGD"/>
    <property type="match status" value="1"/>
</dbReference>
<protein>
    <recommendedName>
        <fullName evidence="3">phosphogluconate dehydrogenase (NADP(+)-dependent, decarboxylating)</fullName>
        <ecNumber evidence="3">1.1.1.44</ecNumber>
    </recommendedName>
</protein>
<evidence type="ECO:0000259" key="8">
    <source>
        <dbReference type="SMART" id="SM01350"/>
    </source>
</evidence>
<evidence type="ECO:0000256" key="5">
    <source>
        <dbReference type="ARBA" id="ARBA00023064"/>
    </source>
</evidence>
<dbReference type="UniPathway" id="UPA00115">
    <property type="reaction ID" value="UER00410"/>
</dbReference>
<dbReference type="Pfam" id="PF03446">
    <property type="entry name" value="NAD_binding_2"/>
    <property type="match status" value="1"/>
</dbReference>
<dbReference type="OrthoDB" id="4937952at2759"/>
<dbReference type="GO" id="GO:0019521">
    <property type="term" value="P:D-gluconate metabolic process"/>
    <property type="evidence" value="ECO:0007669"/>
    <property type="project" value="UniProtKB-KW"/>
</dbReference>
<evidence type="ECO:0000313" key="9">
    <source>
        <dbReference type="EMBL" id="EXV02503.1"/>
    </source>
</evidence>
<dbReference type="FunFam" id="3.40.50.720:FF:000634">
    <property type="entry name" value="6-phosphogluconate dehydrogenase, decarboxylating"/>
    <property type="match status" value="1"/>
</dbReference>
<dbReference type="PRINTS" id="PR00076">
    <property type="entry name" value="6PGDHDRGNASE"/>
</dbReference>
<dbReference type="EC" id="1.1.1.44" evidence="3"/>
<organism evidence="9 10">
    <name type="scientific">Metarhizium robertsii</name>
    <dbReference type="NCBI Taxonomy" id="568076"/>
    <lineage>
        <taxon>Eukaryota</taxon>
        <taxon>Fungi</taxon>
        <taxon>Dikarya</taxon>
        <taxon>Ascomycota</taxon>
        <taxon>Pezizomycotina</taxon>
        <taxon>Sordariomycetes</taxon>
        <taxon>Hypocreomycetidae</taxon>
        <taxon>Hypocreales</taxon>
        <taxon>Clavicipitaceae</taxon>
        <taxon>Metarhizium</taxon>
    </lineage>
</organism>
<dbReference type="GO" id="GO:0050661">
    <property type="term" value="F:NADP binding"/>
    <property type="evidence" value="ECO:0007669"/>
    <property type="project" value="InterPro"/>
</dbReference>
<dbReference type="Pfam" id="PF00393">
    <property type="entry name" value="6PGD"/>
    <property type="match status" value="2"/>
</dbReference>
<feature type="compositionally biased region" description="Basic and acidic residues" evidence="7">
    <location>
        <begin position="484"/>
        <end position="493"/>
    </location>
</feature>
<keyword evidence="6" id="KW-0570">Pentose shunt</keyword>
<dbReference type="PANTHER" id="PTHR11811">
    <property type="entry name" value="6-PHOSPHOGLUCONATE DEHYDROGENASE"/>
    <property type="match status" value="1"/>
</dbReference>
<dbReference type="AlphaFoldDB" id="A0A0A1UYW7"/>
<dbReference type="EMBL" id="JELW01000005">
    <property type="protein sequence ID" value="EXV02503.1"/>
    <property type="molecule type" value="Genomic_DNA"/>
</dbReference>